<sequence>MSTGTTSTWFKSSFSKEAANCVEVRFSGDAVLIRDSKYLRDPGNDPARQPVIEISAMRWGAFLAYAVDPGVAPEPGLPVIVRGARGVVVSLGGVSLHFTDAEWIAFTSGIAVGEFAAA</sequence>
<proteinExistence type="predicted"/>
<dbReference type="RefSeq" id="WP_060594347.1">
    <property type="nucleotide sequence ID" value="NZ_CAACYE020000001.1"/>
</dbReference>
<protein>
    <submittedName>
        <fullName evidence="2">Domain of uncharacterized function (DUF397)</fullName>
    </submittedName>
</protein>
<dbReference type="EMBL" id="LN868939">
    <property type="protein sequence ID" value="CRY82315.1"/>
    <property type="molecule type" value="Genomic_DNA"/>
</dbReference>
<dbReference type="AlphaFoldDB" id="A0A0H5P356"/>
<evidence type="ECO:0000313" key="3">
    <source>
        <dbReference type="Proteomes" id="UP000057820"/>
    </source>
</evidence>
<evidence type="ECO:0000259" key="1">
    <source>
        <dbReference type="Pfam" id="PF04149"/>
    </source>
</evidence>
<dbReference type="InterPro" id="IPR007278">
    <property type="entry name" value="DUF397"/>
</dbReference>
<dbReference type="Pfam" id="PF04149">
    <property type="entry name" value="DUF397"/>
    <property type="match status" value="1"/>
</dbReference>
<reference evidence="3" key="1">
    <citation type="submission" date="2015-03" db="EMBL/GenBank/DDBJ databases">
        <authorList>
            <consortium name="Pathogen Informatics"/>
        </authorList>
    </citation>
    <scope>NUCLEOTIDE SEQUENCE [LARGE SCALE GENOMIC DNA]</scope>
    <source>
        <strain evidence="3">NCTC11134</strain>
        <plasmid evidence="3">2</plasmid>
    </source>
</reference>
<accession>A0A0H5P356</accession>
<dbReference type="Proteomes" id="UP000057820">
    <property type="component" value="Plasmid 2"/>
</dbReference>
<evidence type="ECO:0000313" key="2">
    <source>
        <dbReference type="EMBL" id="CRY82315.1"/>
    </source>
</evidence>
<keyword evidence="2" id="KW-0614">Plasmid</keyword>
<dbReference type="KEGG" id="nfr:ERS450000_04894"/>
<organism evidence="2 3">
    <name type="scientific">Nocardia farcinica</name>
    <dbReference type="NCBI Taxonomy" id="37329"/>
    <lineage>
        <taxon>Bacteria</taxon>
        <taxon>Bacillati</taxon>
        <taxon>Actinomycetota</taxon>
        <taxon>Actinomycetes</taxon>
        <taxon>Mycobacteriales</taxon>
        <taxon>Nocardiaceae</taxon>
        <taxon>Nocardia</taxon>
    </lineage>
</organism>
<gene>
    <name evidence="2" type="ORF">ERS450000_04894</name>
</gene>
<name>A0A0H5P356_NOCFR</name>
<geneLocation type="plasmid" evidence="2">
    <name>2</name>
</geneLocation>
<feature type="domain" description="DUF397" evidence="1">
    <location>
        <begin position="8"/>
        <end position="65"/>
    </location>
</feature>